<name>A0A7Y0FRD7_9FLAO</name>
<proteinExistence type="predicted"/>
<dbReference type="RefSeq" id="WP_169234572.1">
    <property type="nucleotide sequence ID" value="NZ_JABBGI010000010.1"/>
</dbReference>
<reference evidence="1 2" key="1">
    <citation type="submission" date="2020-04" db="EMBL/GenBank/DDBJ databases">
        <title>Chryseobacterium sp. RP-3-3 sp. nov., isolated from Jeju soil.</title>
        <authorList>
            <person name="Dahal R.H."/>
        </authorList>
    </citation>
    <scope>NUCLEOTIDE SEQUENCE [LARGE SCALE GENOMIC DNA]</scope>
    <source>
        <strain evidence="1 2">RP-3-3</strain>
    </source>
</reference>
<comment type="caution">
    <text evidence="1">The sequence shown here is derived from an EMBL/GenBank/DDBJ whole genome shotgun (WGS) entry which is preliminary data.</text>
</comment>
<protein>
    <submittedName>
        <fullName evidence="1">Uncharacterized protein</fullName>
    </submittedName>
</protein>
<dbReference type="AlphaFoldDB" id="A0A7Y0FRD7"/>
<dbReference type="EMBL" id="JABBGI010000010">
    <property type="protein sequence ID" value="NML70033.1"/>
    <property type="molecule type" value="Genomic_DNA"/>
</dbReference>
<dbReference type="Proteomes" id="UP000544054">
    <property type="component" value="Unassembled WGS sequence"/>
</dbReference>
<evidence type="ECO:0000313" key="1">
    <source>
        <dbReference type="EMBL" id="NML70033.1"/>
    </source>
</evidence>
<sequence length="109" mass="12157">MGIRQFPYTLNVFQKAEDVYNEANGSWIPGIAEWVTVSKCRDEGNGGGNRIVTTDGEIYVFGAVIYLPKSSPKVALGARIKVTDKDGNVRLEGDNKLFKKEQLHARLWV</sequence>
<organism evidence="1 2">
    <name type="scientific">Chryseobacterium antibioticum</name>
    <dbReference type="NCBI Taxonomy" id="2728847"/>
    <lineage>
        <taxon>Bacteria</taxon>
        <taxon>Pseudomonadati</taxon>
        <taxon>Bacteroidota</taxon>
        <taxon>Flavobacteriia</taxon>
        <taxon>Flavobacteriales</taxon>
        <taxon>Weeksellaceae</taxon>
        <taxon>Chryseobacterium group</taxon>
        <taxon>Chryseobacterium</taxon>
    </lineage>
</organism>
<keyword evidence="2" id="KW-1185">Reference proteome</keyword>
<gene>
    <name evidence="1" type="ORF">HHL23_09490</name>
</gene>
<accession>A0A7Y0FRD7</accession>
<evidence type="ECO:0000313" key="2">
    <source>
        <dbReference type="Proteomes" id="UP000544054"/>
    </source>
</evidence>